<dbReference type="InterPro" id="IPR000719">
    <property type="entry name" value="Prot_kinase_dom"/>
</dbReference>
<accession>A0A067T1Z1</accession>
<name>A0A067T1Z1_GALM3</name>
<evidence type="ECO:0000256" key="1">
    <source>
        <dbReference type="ARBA" id="ARBA00022679"/>
    </source>
</evidence>
<evidence type="ECO:0000256" key="8">
    <source>
        <dbReference type="SAM" id="MobiDB-lite"/>
    </source>
</evidence>
<evidence type="ECO:0000256" key="6">
    <source>
        <dbReference type="ARBA" id="ARBA00038999"/>
    </source>
</evidence>
<dbReference type="GO" id="GO:0060237">
    <property type="term" value="P:regulation of fungal-type cell wall organization"/>
    <property type="evidence" value="ECO:0007669"/>
    <property type="project" value="TreeGrafter"/>
</dbReference>
<keyword evidence="1" id="KW-0808">Transferase</keyword>
<evidence type="ECO:0000259" key="9">
    <source>
        <dbReference type="PROSITE" id="PS50011"/>
    </source>
</evidence>
<dbReference type="EC" id="2.7.12.2" evidence="6"/>
<dbReference type="PANTHER" id="PTHR48013">
    <property type="entry name" value="DUAL SPECIFICITY MITOGEN-ACTIVATED PROTEIN KINASE KINASE 5-RELATED"/>
    <property type="match status" value="1"/>
</dbReference>
<dbReference type="SUPFAM" id="SSF56112">
    <property type="entry name" value="Protein kinase-like (PK-like)"/>
    <property type="match status" value="1"/>
</dbReference>
<dbReference type="PANTHER" id="PTHR48013:SF6">
    <property type="entry name" value="MAP KINASE KINASE MKK1_SSP32-RELATED"/>
    <property type="match status" value="1"/>
</dbReference>
<evidence type="ECO:0000256" key="7">
    <source>
        <dbReference type="PROSITE-ProRule" id="PRU10141"/>
    </source>
</evidence>
<feature type="region of interest" description="Disordered" evidence="8">
    <location>
        <begin position="303"/>
        <end position="341"/>
    </location>
</feature>
<feature type="domain" description="Protein kinase" evidence="9">
    <location>
        <begin position="20"/>
        <end position="282"/>
    </location>
</feature>
<sequence>MPPPAALPLPKSKEFNDEQLEVLARLGEGAGGAVHKVQDKRDGMIYARKTITTRETSMRQVVRELNIISTTSHVNIVQCFGAYMSPSSSEVKIVMEYCEGGSLEAVGKKIKERGAVVGEKIAGRIAEGVFQGLAYLHSRRTIHRDIKPSNILISRDGIVKLCDFGVSGELGIESNVGTFTGTLIYMAPERVSGGGEYTVRSDVWSTGISLLELVQNRFPFPKDLPPLEFIMNITTAEPPKLEDEPEAGVTWTDEMKDFIRQTLIPDPRKRPAPREMLAHPWILNTMKQEAHLARWIRQVWGWPQPNRRRKSGDGGGSLSRPSTAGAESPESSVSNGSGSLA</sequence>
<dbReference type="Gene3D" id="1.10.510.10">
    <property type="entry name" value="Transferase(Phosphotransferase) domain 1"/>
    <property type="match status" value="1"/>
</dbReference>
<dbReference type="PROSITE" id="PS50011">
    <property type="entry name" value="PROTEIN_KINASE_DOM"/>
    <property type="match status" value="1"/>
</dbReference>
<dbReference type="STRING" id="685588.A0A067T1Z1"/>
<gene>
    <name evidence="10" type="ORF">GALMADRAFT_73382</name>
</gene>
<dbReference type="FunFam" id="1.10.510.10:FF:000263">
    <property type="entry name" value="MAP kinase skh1/pek1"/>
    <property type="match status" value="1"/>
</dbReference>
<evidence type="ECO:0000256" key="4">
    <source>
        <dbReference type="ARBA" id="ARBA00022840"/>
    </source>
</evidence>
<dbReference type="HOGENOM" id="CLU_000288_63_23_1"/>
<reference evidence="11" key="1">
    <citation type="journal article" date="2014" name="Proc. Natl. Acad. Sci. U.S.A.">
        <title>Extensive sampling of basidiomycete genomes demonstrates inadequacy of the white-rot/brown-rot paradigm for wood decay fungi.</title>
        <authorList>
            <person name="Riley R."/>
            <person name="Salamov A.A."/>
            <person name="Brown D.W."/>
            <person name="Nagy L.G."/>
            <person name="Floudas D."/>
            <person name="Held B.W."/>
            <person name="Levasseur A."/>
            <person name="Lombard V."/>
            <person name="Morin E."/>
            <person name="Otillar R."/>
            <person name="Lindquist E.A."/>
            <person name="Sun H."/>
            <person name="LaButti K.M."/>
            <person name="Schmutz J."/>
            <person name="Jabbour D."/>
            <person name="Luo H."/>
            <person name="Baker S.E."/>
            <person name="Pisabarro A.G."/>
            <person name="Walton J.D."/>
            <person name="Blanchette R.A."/>
            <person name="Henrissat B."/>
            <person name="Martin F."/>
            <person name="Cullen D."/>
            <person name="Hibbett D.S."/>
            <person name="Grigoriev I.V."/>
        </authorList>
    </citation>
    <scope>NUCLEOTIDE SEQUENCE [LARGE SCALE GENOMIC DNA]</scope>
    <source>
        <strain evidence="11">CBS 339.88</strain>
    </source>
</reference>
<dbReference type="AlphaFoldDB" id="A0A067T1Z1"/>
<dbReference type="InterPro" id="IPR011009">
    <property type="entry name" value="Kinase-like_dom_sf"/>
</dbReference>
<organism evidence="10 11">
    <name type="scientific">Galerina marginata (strain CBS 339.88)</name>
    <dbReference type="NCBI Taxonomy" id="685588"/>
    <lineage>
        <taxon>Eukaryota</taxon>
        <taxon>Fungi</taxon>
        <taxon>Dikarya</taxon>
        <taxon>Basidiomycota</taxon>
        <taxon>Agaricomycotina</taxon>
        <taxon>Agaricomycetes</taxon>
        <taxon>Agaricomycetidae</taxon>
        <taxon>Agaricales</taxon>
        <taxon>Agaricineae</taxon>
        <taxon>Strophariaceae</taxon>
        <taxon>Galerina</taxon>
    </lineage>
</organism>
<dbReference type="EMBL" id="KL142387">
    <property type="protein sequence ID" value="KDR73018.1"/>
    <property type="molecule type" value="Genomic_DNA"/>
</dbReference>
<dbReference type="InterPro" id="IPR017441">
    <property type="entry name" value="Protein_kinase_ATP_BS"/>
</dbReference>
<evidence type="ECO:0000313" key="10">
    <source>
        <dbReference type="EMBL" id="KDR73018.1"/>
    </source>
</evidence>
<feature type="binding site" evidence="7">
    <location>
        <position position="49"/>
    </location>
    <ligand>
        <name>ATP</name>
        <dbReference type="ChEBI" id="CHEBI:30616"/>
    </ligand>
</feature>
<dbReference type="Pfam" id="PF00069">
    <property type="entry name" value="Pkinase"/>
    <property type="match status" value="1"/>
</dbReference>
<dbReference type="SMART" id="SM00220">
    <property type="entry name" value="S_TKc"/>
    <property type="match status" value="1"/>
</dbReference>
<proteinExistence type="inferred from homology"/>
<evidence type="ECO:0000256" key="3">
    <source>
        <dbReference type="ARBA" id="ARBA00022777"/>
    </source>
</evidence>
<keyword evidence="2 7" id="KW-0547">Nucleotide-binding</keyword>
<evidence type="ECO:0000256" key="2">
    <source>
        <dbReference type="ARBA" id="ARBA00022741"/>
    </source>
</evidence>
<dbReference type="PROSITE" id="PS00107">
    <property type="entry name" value="PROTEIN_KINASE_ATP"/>
    <property type="match status" value="1"/>
</dbReference>
<dbReference type="GO" id="GO:0004708">
    <property type="term" value="F:MAP kinase kinase activity"/>
    <property type="evidence" value="ECO:0007669"/>
    <property type="project" value="UniProtKB-EC"/>
</dbReference>
<keyword evidence="3" id="KW-0418">Kinase</keyword>
<evidence type="ECO:0000313" key="11">
    <source>
        <dbReference type="Proteomes" id="UP000027222"/>
    </source>
</evidence>
<dbReference type="Proteomes" id="UP000027222">
    <property type="component" value="Unassembled WGS sequence"/>
</dbReference>
<keyword evidence="11" id="KW-1185">Reference proteome</keyword>
<dbReference type="GO" id="GO:0005524">
    <property type="term" value="F:ATP binding"/>
    <property type="evidence" value="ECO:0007669"/>
    <property type="project" value="UniProtKB-UniRule"/>
</dbReference>
<evidence type="ECO:0000256" key="5">
    <source>
        <dbReference type="ARBA" id="ARBA00038035"/>
    </source>
</evidence>
<dbReference type="GO" id="GO:0000196">
    <property type="term" value="P:cell integrity MAPK cascade"/>
    <property type="evidence" value="ECO:0007669"/>
    <property type="project" value="TreeGrafter"/>
</dbReference>
<dbReference type="OrthoDB" id="10252354at2759"/>
<dbReference type="Gene3D" id="3.30.200.20">
    <property type="entry name" value="Phosphorylase Kinase, domain 1"/>
    <property type="match status" value="1"/>
</dbReference>
<protein>
    <recommendedName>
        <fullName evidence="6">mitogen-activated protein kinase kinase</fullName>
        <ecNumber evidence="6">2.7.12.2</ecNumber>
    </recommendedName>
</protein>
<feature type="compositionally biased region" description="Low complexity" evidence="8">
    <location>
        <begin position="327"/>
        <end position="341"/>
    </location>
</feature>
<comment type="similarity">
    <text evidence="5">Belongs to the protein kinase superfamily. STE Ser/Thr protein kinase family. MAP kinase kinase subfamily.</text>
</comment>
<keyword evidence="4 7" id="KW-0067">ATP-binding</keyword>